<evidence type="ECO:0000259" key="3">
    <source>
        <dbReference type="Pfam" id="PF22725"/>
    </source>
</evidence>
<proteinExistence type="predicted"/>
<dbReference type="GO" id="GO:0016491">
    <property type="term" value="F:oxidoreductase activity"/>
    <property type="evidence" value="ECO:0007669"/>
    <property type="project" value="UniProtKB-KW"/>
</dbReference>
<evidence type="ECO:0000256" key="1">
    <source>
        <dbReference type="ARBA" id="ARBA00023002"/>
    </source>
</evidence>
<dbReference type="SUPFAM" id="SSF51735">
    <property type="entry name" value="NAD(P)-binding Rossmann-fold domains"/>
    <property type="match status" value="1"/>
</dbReference>
<evidence type="ECO:0000313" key="5">
    <source>
        <dbReference type="Proteomes" id="UP000523079"/>
    </source>
</evidence>
<evidence type="ECO:0000313" key="4">
    <source>
        <dbReference type="EMBL" id="MBA8795904.1"/>
    </source>
</evidence>
<dbReference type="EMBL" id="JACGWT010000006">
    <property type="protein sequence ID" value="MBA8795904.1"/>
    <property type="molecule type" value="Genomic_DNA"/>
</dbReference>
<keyword evidence="1" id="KW-0560">Oxidoreductase</keyword>
<gene>
    <name evidence="4" type="ORF">FHX74_003545</name>
</gene>
<name>A0A7W3IV98_9ACTN</name>
<dbReference type="AlphaFoldDB" id="A0A7W3IV98"/>
<accession>A0A7W3IV98</accession>
<dbReference type="Pfam" id="PF22725">
    <property type="entry name" value="GFO_IDH_MocA_C3"/>
    <property type="match status" value="1"/>
</dbReference>
<dbReference type="GO" id="GO:0000166">
    <property type="term" value="F:nucleotide binding"/>
    <property type="evidence" value="ECO:0007669"/>
    <property type="project" value="InterPro"/>
</dbReference>
<dbReference type="PANTHER" id="PTHR43818">
    <property type="entry name" value="BCDNA.GH03377"/>
    <property type="match status" value="1"/>
</dbReference>
<dbReference type="InterPro" id="IPR050463">
    <property type="entry name" value="Gfo/Idh/MocA_oxidrdct_glycsds"/>
</dbReference>
<dbReference type="Pfam" id="PF01408">
    <property type="entry name" value="GFO_IDH_MocA"/>
    <property type="match status" value="1"/>
</dbReference>
<dbReference type="RefSeq" id="WP_182561507.1">
    <property type="nucleotide sequence ID" value="NZ_JACGWT010000006.1"/>
</dbReference>
<sequence length="362" mass="39395">MTSETSETSTADATAGRPLRFAAVGLDHAHIFGQIAGLLGAGCELVGLASDDPDAAVARQVRERWPDAPWVEDPQQLLEADDVDLVTTAGVPDRRAPIAITAMRHGKDVVTDKPGCTTFAQLDELRATVAETGRFWSVTFSERFGVRCVTRAGEIARSGRIGRVVQTLGLGPHREGDRGHLAGGAGRPDWFYDENRFGGILVDIASHQIDQFLWFTGSERAEIGASTVANYTHPESPGFQDFGDLLLRSETATGYVRVDWFTPAGLPTWGDGRLFVLGTEGYLEMRKYVDIAGRDGGDHLFVVDANGTEHVDCSDAPLTYYDDVVADVRNRTETACPQAHTFEVMRLALEAQAHADRRGHAR</sequence>
<dbReference type="InterPro" id="IPR000683">
    <property type="entry name" value="Gfo/Idh/MocA-like_OxRdtase_N"/>
</dbReference>
<keyword evidence="5" id="KW-1185">Reference proteome</keyword>
<dbReference type="InterPro" id="IPR036291">
    <property type="entry name" value="NAD(P)-bd_dom_sf"/>
</dbReference>
<reference evidence="4 5" key="1">
    <citation type="submission" date="2020-07" db="EMBL/GenBank/DDBJ databases">
        <title>Sequencing the genomes of 1000 actinobacteria strains.</title>
        <authorList>
            <person name="Klenk H.-P."/>
        </authorList>
    </citation>
    <scope>NUCLEOTIDE SEQUENCE [LARGE SCALE GENOMIC DNA]</scope>
    <source>
        <strain evidence="4 5">DSM 100723</strain>
    </source>
</reference>
<organism evidence="4 5">
    <name type="scientific">Microlunatus kandeliicorticis</name>
    <dbReference type="NCBI Taxonomy" id="1759536"/>
    <lineage>
        <taxon>Bacteria</taxon>
        <taxon>Bacillati</taxon>
        <taxon>Actinomycetota</taxon>
        <taxon>Actinomycetes</taxon>
        <taxon>Propionibacteriales</taxon>
        <taxon>Propionibacteriaceae</taxon>
        <taxon>Microlunatus</taxon>
    </lineage>
</organism>
<dbReference type="Gene3D" id="3.30.360.10">
    <property type="entry name" value="Dihydrodipicolinate Reductase, domain 2"/>
    <property type="match status" value="1"/>
</dbReference>
<evidence type="ECO:0000259" key="2">
    <source>
        <dbReference type="Pfam" id="PF01408"/>
    </source>
</evidence>
<dbReference type="Gene3D" id="3.40.50.720">
    <property type="entry name" value="NAD(P)-binding Rossmann-like Domain"/>
    <property type="match status" value="1"/>
</dbReference>
<dbReference type="InterPro" id="IPR055170">
    <property type="entry name" value="GFO_IDH_MocA-like_dom"/>
</dbReference>
<feature type="domain" description="GFO/IDH/MocA-like oxidoreductase" evidence="3">
    <location>
        <begin position="151"/>
        <end position="284"/>
    </location>
</feature>
<comment type="caution">
    <text evidence="4">The sequence shown here is derived from an EMBL/GenBank/DDBJ whole genome shotgun (WGS) entry which is preliminary data.</text>
</comment>
<dbReference type="SUPFAM" id="SSF55347">
    <property type="entry name" value="Glyceraldehyde-3-phosphate dehydrogenase-like, C-terminal domain"/>
    <property type="match status" value="1"/>
</dbReference>
<dbReference type="PANTHER" id="PTHR43818:SF11">
    <property type="entry name" value="BCDNA.GH03377"/>
    <property type="match status" value="1"/>
</dbReference>
<dbReference type="Proteomes" id="UP000523079">
    <property type="component" value="Unassembled WGS sequence"/>
</dbReference>
<feature type="domain" description="Gfo/Idh/MocA-like oxidoreductase N-terminal" evidence="2">
    <location>
        <begin position="44"/>
        <end position="139"/>
    </location>
</feature>
<protein>
    <submittedName>
        <fullName evidence="4">Putative dehydrogenase</fullName>
    </submittedName>
</protein>